<dbReference type="KEGG" id="clf:GJQ69_01010"/>
<dbReference type="Proteomes" id="UP000501316">
    <property type="component" value="Chromosome"/>
</dbReference>
<dbReference type="EMBL" id="CP046051">
    <property type="protein sequence ID" value="QKN23192.1"/>
    <property type="molecule type" value="Genomic_DNA"/>
</dbReference>
<dbReference type="Gene3D" id="1.10.1220.10">
    <property type="entry name" value="Met repressor-like"/>
    <property type="match status" value="1"/>
</dbReference>
<dbReference type="Pfam" id="PF04221">
    <property type="entry name" value="RelB"/>
    <property type="match status" value="1"/>
</dbReference>
<dbReference type="InterPro" id="IPR013321">
    <property type="entry name" value="Arc_rbn_hlx_hlx"/>
</dbReference>
<organism evidence="1 2">
    <name type="scientific">Caproicibacterium lactatifermentans</name>
    <dbReference type="NCBI Taxonomy" id="2666138"/>
    <lineage>
        <taxon>Bacteria</taxon>
        <taxon>Bacillati</taxon>
        <taxon>Bacillota</taxon>
        <taxon>Clostridia</taxon>
        <taxon>Eubacteriales</taxon>
        <taxon>Oscillospiraceae</taxon>
        <taxon>Caproicibacterium</taxon>
    </lineage>
</organism>
<dbReference type="RefSeq" id="WP_174192696.1">
    <property type="nucleotide sequence ID" value="NZ_CP046051.1"/>
</dbReference>
<reference evidence="1 2" key="1">
    <citation type="submission" date="2019-11" db="EMBL/GenBank/DDBJ databases">
        <authorList>
            <person name="Ren C."/>
            <person name="Wang H."/>
            <person name="Xu Y."/>
        </authorList>
    </citation>
    <scope>NUCLEOTIDE SEQUENCE [LARGE SCALE GENOMIC DNA]</scope>
    <source>
        <strain evidence="1 2">LBM 19010</strain>
    </source>
</reference>
<dbReference type="NCBIfam" id="TIGR02384">
    <property type="entry name" value="RelB_DinJ"/>
    <property type="match status" value="1"/>
</dbReference>
<dbReference type="AlphaFoldDB" id="A0A859DQY0"/>
<protein>
    <submittedName>
        <fullName evidence="1">Type II toxin-antitoxin system RelB/DinJ family antitoxin</fullName>
    </submittedName>
</protein>
<gene>
    <name evidence="1" type="ORF">GJQ69_01010</name>
</gene>
<proteinExistence type="predicted"/>
<accession>A0A859DQY0</accession>
<evidence type="ECO:0000313" key="2">
    <source>
        <dbReference type="Proteomes" id="UP000501316"/>
    </source>
</evidence>
<dbReference type="InterPro" id="IPR007337">
    <property type="entry name" value="RelB/DinJ"/>
</dbReference>
<sequence>MARTSNVFARVEPEIKKQAEEVLNQLGIPMSNAVGMFLRQVVLQRGIPFEMKLPANAPIAFGALTKKQFDTEMNKGMDDIKAGKVYSSDTVEKEMKRDFGV</sequence>
<dbReference type="GO" id="GO:0006355">
    <property type="term" value="P:regulation of DNA-templated transcription"/>
    <property type="evidence" value="ECO:0007669"/>
    <property type="project" value="InterPro"/>
</dbReference>
<evidence type="ECO:0000313" key="1">
    <source>
        <dbReference type="EMBL" id="QKN23192.1"/>
    </source>
</evidence>
<name>A0A859DQY0_9FIRM</name>